<dbReference type="EMBL" id="CADCWG010000020">
    <property type="protein sequence ID" value="CAA9536307.1"/>
    <property type="molecule type" value="Genomic_DNA"/>
</dbReference>
<feature type="region of interest" description="Disordered" evidence="1">
    <location>
        <begin position="1"/>
        <end position="116"/>
    </location>
</feature>
<feature type="compositionally biased region" description="Basic and acidic residues" evidence="1">
    <location>
        <begin position="78"/>
        <end position="102"/>
    </location>
</feature>
<feature type="compositionally biased region" description="Low complexity" evidence="1">
    <location>
        <begin position="267"/>
        <end position="286"/>
    </location>
</feature>
<evidence type="ECO:0000313" key="2">
    <source>
        <dbReference type="EMBL" id="CAA9536307.1"/>
    </source>
</evidence>
<dbReference type="AlphaFoldDB" id="A0A6J4TZA0"/>
<reference evidence="2" key="1">
    <citation type="submission" date="2020-02" db="EMBL/GenBank/DDBJ databases">
        <authorList>
            <person name="Meier V. D."/>
        </authorList>
    </citation>
    <scope>NUCLEOTIDE SEQUENCE</scope>
    <source>
        <strain evidence="2">AVDCRST_MAG49</strain>
    </source>
</reference>
<sequence>GAGGDAGRRRDGGAGWPGPGTGPRCAGAPAAARLRRARLRLPVPPDPARDGHLRQPGRPRHLPAAGGDRPLVPRPRQRRPDARGVPDVADGRGDRRPGRDGARAAGRLGSEPLHLPLQARGAGAVLPADAGARRGRRHLAGDLVQPDRTGERVLDDRDRPRRPRPALHPDPDPDQLLRVRPSARGGVPRPGRRRVVDLPPGHPAPGDARGDRRCPAGVHALVRRVRADLLRRRRRRPDPAARDLLPDPLRALAGHQRRGRGGDRGLGPRSALRSARRLGAGPQAGL</sequence>
<gene>
    <name evidence="2" type="ORF">AVDCRST_MAG49-255</name>
</gene>
<accession>A0A6J4TZA0</accession>
<feature type="non-terminal residue" evidence="2">
    <location>
        <position position="1"/>
    </location>
</feature>
<feature type="compositionally biased region" description="Low complexity" evidence="1">
    <location>
        <begin position="178"/>
        <end position="189"/>
    </location>
</feature>
<feature type="compositionally biased region" description="Basic and acidic residues" evidence="1">
    <location>
        <begin position="1"/>
        <end position="12"/>
    </location>
</feature>
<feature type="compositionally biased region" description="Low complexity" evidence="1">
    <location>
        <begin position="22"/>
        <end position="32"/>
    </location>
</feature>
<protein>
    <submittedName>
        <fullName evidence="2">Spermidine Putrescine ABC transporter permease component potC (TC_3.A.1.11.1)</fullName>
    </submittedName>
</protein>
<feature type="non-terminal residue" evidence="2">
    <location>
        <position position="286"/>
    </location>
</feature>
<organism evidence="2">
    <name type="scientific">uncultured Thermomicrobiales bacterium</name>
    <dbReference type="NCBI Taxonomy" id="1645740"/>
    <lineage>
        <taxon>Bacteria</taxon>
        <taxon>Pseudomonadati</taxon>
        <taxon>Thermomicrobiota</taxon>
        <taxon>Thermomicrobia</taxon>
        <taxon>Thermomicrobiales</taxon>
        <taxon>environmental samples</taxon>
    </lineage>
</organism>
<proteinExistence type="predicted"/>
<feature type="compositionally biased region" description="Basic and acidic residues" evidence="1">
    <location>
        <begin position="167"/>
        <end position="177"/>
    </location>
</feature>
<feature type="compositionally biased region" description="Basic and acidic residues" evidence="1">
    <location>
        <begin position="148"/>
        <end position="159"/>
    </location>
</feature>
<feature type="region of interest" description="Disordered" evidence="1">
    <location>
        <begin position="232"/>
        <end position="286"/>
    </location>
</feature>
<feature type="region of interest" description="Disordered" evidence="1">
    <location>
        <begin position="136"/>
        <end position="215"/>
    </location>
</feature>
<name>A0A6J4TZA0_9BACT</name>
<evidence type="ECO:0000256" key="1">
    <source>
        <dbReference type="SAM" id="MobiDB-lite"/>
    </source>
</evidence>